<dbReference type="KEGG" id="achi:CDG60_15515"/>
<reference evidence="3" key="1">
    <citation type="submission" date="2018-09" db="EMBL/GenBank/DDBJ databases">
        <title>The complete genome of Acinetobacter sp. strain WCHAc010005.</title>
        <authorList>
            <person name="Hu Y."/>
            <person name="Long H."/>
            <person name="Feng Y."/>
            <person name="Zong Z."/>
        </authorList>
    </citation>
    <scope>NUCLEOTIDE SEQUENCE [LARGE SCALE GENOMIC DNA]</scope>
    <source>
        <strain evidence="3">WCHAc010005</strain>
    </source>
</reference>
<organism evidence="2 3">
    <name type="scientific">Acinetobacter chinensis</name>
    <dbReference type="NCBI Taxonomy" id="2004650"/>
    <lineage>
        <taxon>Bacteria</taxon>
        <taxon>Pseudomonadati</taxon>
        <taxon>Pseudomonadota</taxon>
        <taxon>Gammaproteobacteria</taxon>
        <taxon>Moraxellales</taxon>
        <taxon>Moraxellaceae</taxon>
        <taxon>Acinetobacter</taxon>
    </lineage>
</organism>
<evidence type="ECO:0000313" key="2">
    <source>
        <dbReference type="EMBL" id="AXY57845.1"/>
    </source>
</evidence>
<gene>
    <name evidence="2" type="ORF">CDG60_15515</name>
</gene>
<protein>
    <submittedName>
        <fullName evidence="2">Uncharacterized protein</fullName>
    </submittedName>
</protein>
<dbReference type="Proteomes" id="UP000263753">
    <property type="component" value="Chromosome"/>
</dbReference>
<dbReference type="AlphaFoldDB" id="A0A3B7M0G6"/>
<name>A0A3B7M0G6_9GAMM</name>
<sequence length="137" mass="15368">MKKFLTSTLLATSCLFTAHSHADIETVCQQPKSEKVSTAWSGHYYLQGVMEVGSELLLKPDGTFKWYLAVGALDQYAEGKWWQNESCIGLKAEPEYQASLEIFPIQLKIQDKILKAVWSGGREQGAYIRAEPHSDAE</sequence>
<dbReference type="EMBL" id="CP032134">
    <property type="protein sequence ID" value="AXY57845.1"/>
    <property type="molecule type" value="Genomic_DNA"/>
</dbReference>
<evidence type="ECO:0000313" key="3">
    <source>
        <dbReference type="Proteomes" id="UP000263753"/>
    </source>
</evidence>
<proteinExistence type="predicted"/>
<feature type="signal peptide" evidence="1">
    <location>
        <begin position="1"/>
        <end position="22"/>
    </location>
</feature>
<evidence type="ECO:0000256" key="1">
    <source>
        <dbReference type="SAM" id="SignalP"/>
    </source>
</evidence>
<feature type="chain" id="PRO_5017679446" evidence="1">
    <location>
        <begin position="23"/>
        <end position="137"/>
    </location>
</feature>
<accession>A0A3B7M0G6</accession>
<dbReference type="RefSeq" id="WP_087512745.1">
    <property type="nucleotide sequence ID" value="NZ_CP032134.1"/>
</dbReference>
<keyword evidence="1" id="KW-0732">Signal</keyword>